<name>A0AAU9VPM1_9CNID</name>
<dbReference type="Gene3D" id="2.60.120.650">
    <property type="entry name" value="Cupin"/>
    <property type="match status" value="1"/>
</dbReference>
<feature type="domain" description="JmjN" evidence="5">
    <location>
        <begin position="1212"/>
        <end position="1253"/>
    </location>
</feature>
<protein>
    <submittedName>
        <fullName evidence="7">Uncharacterized protein</fullName>
    </submittedName>
</protein>
<dbReference type="Proteomes" id="UP001159428">
    <property type="component" value="Unassembled WGS sequence"/>
</dbReference>
<keyword evidence="1" id="KW-0479">Metal-binding</keyword>
<dbReference type="GO" id="GO:0034647">
    <property type="term" value="F:histone H3K4me/H3K4me2/H3K4me3 demethylase activity"/>
    <property type="evidence" value="ECO:0007669"/>
    <property type="project" value="TreeGrafter"/>
</dbReference>
<dbReference type="GO" id="GO:0005634">
    <property type="term" value="C:nucleus"/>
    <property type="evidence" value="ECO:0007669"/>
    <property type="project" value="TreeGrafter"/>
</dbReference>
<feature type="region of interest" description="Disordered" evidence="3">
    <location>
        <begin position="340"/>
        <end position="619"/>
    </location>
</feature>
<dbReference type="SUPFAM" id="SSF46774">
    <property type="entry name" value="ARID-like"/>
    <property type="match status" value="1"/>
</dbReference>
<dbReference type="FunFam" id="1.10.150.60:FF:000012">
    <property type="entry name" value="Blast:Protein Jumonji"/>
    <property type="match status" value="1"/>
</dbReference>
<feature type="compositionally biased region" description="Low complexity" evidence="3">
    <location>
        <begin position="356"/>
        <end position="384"/>
    </location>
</feature>
<keyword evidence="8" id="KW-1185">Reference proteome</keyword>
<sequence>MAADRPKRRITQPCLEYNGGLLPKEEIMLRKAMYASLIESKKPSPKKIVVHPSSTENDGCYVNGVLDNVELISAGEEINGKHCAIPNEVDNNNSPNVHQFEDVQAMEIHSPSSSTATTQKKTKIIKEPSKLLNYVLKKKKEKKNKGRSLFRTPSPLKLQAHGDSGSVDFSGGEANVLRNSSYLSQNGKVKKKKRQRGALAVFVAMNKSAGGKLNKSHSLSKELLMKTKKKRRRRQKSMETQACGAEGAVGLAAESEELPTKKYKKDEKKKPHRMVQAQRKFAKRHPLSPNSMRYQVDNNLFTAPCTRAKTEDFLTFLCLRSNPVLPKELEVFNNPCLPMSPLSEEEDDVSSPPSPVRSQSSMSNSSSAIQISHSDSPVPSVDSPATGEGPSWESGVVRMYADGPKGLAAKGKEEKKYDELLPSDEADSPRDLTKSVTPPLAFRVSSRPTNLSSNRVKDKQLPRPIPKPFAVKPSLTGSSLTRTSSSHLAGDVGCGSIPPPPSFLQSSDSSSCSPPPPPLLYIPAAAQRVTHLHGPPTLQRFPSTSPTRDQESTSPSEVRHRLTTIQDDGPPPLKRYPPVDVEREDVKRNNVSKEPSLRKAGTSEFQPILWTSNNSEKKDHATVETATFKKSNTSVCDLTKISEVGKKVDTNATTWRSKEMPLLRRHSSASEVADVRVEDHLLFSGASRRINSSSSPPRLQRVPISVDTAIEMHLNRVVSSGNLTEPTRKHIEASRSRYSPNFPSHPPRLVRHSPSHLGRNASPAFLQNDSLNIGVDPSRRQSSPFFDLASSKPVSAQPIQETPLGRTIPVGSLVSARHSPLFTSSQARYKSTYVFSNRQTYVQPVNETRPLPVSALMVPTANGVNVSGNHSEVNAMRLQLNSGFSRLNEWKLSHPVQNPCPSPSSSSYIHRGTNLSVMPENRQLSNSPVGFKRIPSPRSDLFSGISSAPVDISFMSHAGPKIDSTVSGVKPWAFQPSLRQKENSLGGLPPTWSHLQSPYSIPSVVSRSSPKPYTFSANLSQASRHSGSYSVLHSNAGTLERYSVGPSGSSDCQYVSVIQRANANEGEPSRREIWTGEQENVKTFQLPKAFQGGDMRYDASSNALLNKISSPDASKREQSSKDHLKQVQSSVKDFDSVNLNRQTPSASSNHEKERPPTSDSPRLKAKKDKVAGSTKCVNTGFKVNSPPKVVKKTSGSKQKEALCSLPVKPNDSPVFYPSEEEFRNPVAYINAIRGHGEKFGICVICPPESWKPEFQVSDNLRFNSECQLIHKLQDRWGPVEEELACIRKHLDQQSISLAPMPQIGGYELDLPQFSRVMKQFGGLQKVIDNKKWTKIAEVMKIPRGAQDRIGKLQDIYCKYLLSYDLLPQEEKDKLLQQVNAERKSNNPCEKDADSWSMKGRNLSLVPFQRLARNVQEHFFKKPPLANDVEREFWKLVHNRDNYISVHRGSVDTNQENSGFPTEKGNVYSKNGWNLNVLPHLPGSVLKHLGFVQDVTVPWLQFDMIFSAISWQTHPLALYTVDYLHNGGEKIWYSVPVGEKKNFLSVCGQRQSGATETTEVDKMVSPSSLSDNGVTVTRVVQKEGQFVIVFPDVYYSSISCGYSISEAVAFATPDWVVLGCKRYKELQGTSWWSEFALERLLLGLAEELNVENQEILQCLLTELKSVRDEEKSFMVQLLELGLVETHVDNEKKSSGSPGGRKGKKSTTNWPHADSGCVLYCEVCDRPCYVSAVTSEHDPQVLCLKHAVEHIRQRASPEGFKILTRYDTSRLEELVRKIEEKLKNVQTSQTAK</sequence>
<dbReference type="SMART" id="SM00545">
    <property type="entry name" value="JmjN"/>
    <property type="match status" value="1"/>
</dbReference>
<evidence type="ECO:0000259" key="6">
    <source>
        <dbReference type="PROSITE" id="PS51184"/>
    </source>
</evidence>
<dbReference type="SMART" id="SM01014">
    <property type="entry name" value="ARID"/>
    <property type="match status" value="1"/>
</dbReference>
<dbReference type="SMART" id="SM00558">
    <property type="entry name" value="JmjC"/>
    <property type="match status" value="1"/>
</dbReference>
<evidence type="ECO:0000256" key="3">
    <source>
        <dbReference type="SAM" id="MobiDB-lite"/>
    </source>
</evidence>
<dbReference type="Pfam" id="PF02928">
    <property type="entry name" value="zf-C5HC2"/>
    <property type="match status" value="1"/>
</dbReference>
<dbReference type="PANTHER" id="PTHR10694:SF33">
    <property type="entry name" value="LYSINE-SPECIFIC DEMETHYLASE 5"/>
    <property type="match status" value="1"/>
</dbReference>
<dbReference type="EMBL" id="CALNXJ010000001">
    <property type="protein sequence ID" value="CAH3032066.1"/>
    <property type="molecule type" value="Genomic_DNA"/>
</dbReference>
<dbReference type="SMART" id="SM00501">
    <property type="entry name" value="BRIGHT"/>
    <property type="match status" value="1"/>
</dbReference>
<dbReference type="InterPro" id="IPR036431">
    <property type="entry name" value="ARID_dom_sf"/>
</dbReference>
<keyword evidence="2" id="KW-0408">Iron</keyword>
<gene>
    <name evidence="7" type="ORF">PMEA_00000919</name>
</gene>
<comment type="caution">
    <text evidence="7">The sequence shown here is derived from an EMBL/GenBank/DDBJ whole genome shotgun (WGS) entry which is preliminary data.</text>
</comment>
<dbReference type="GO" id="GO:0046872">
    <property type="term" value="F:metal ion binding"/>
    <property type="evidence" value="ECO:0007669"/>
    <property type="project" value="UniProtKB-KW"/>
</dbReference>
<feature type="compositionally biased region" description="Basic and acidic residues" evidence="3">
    <location>
        <begin position="1113"/>
        <end position="1125"/>
    </location>
</feature>
<evidence type="ECO:0000256" key="1">
    <source>
        <dbReference type="ARBA" id="ARBA00022723"/>
    </source>
</evidence>
<feature type="region of interest" description="Disordered" evidence="3">
    <location>
        <begin position="143"/>
        <end position="164"/>
    </location>
</feature>
<dbReference type="Pfam" id="PF02373">
    <property type="entry name" value="JmjC"/>
    <property type="match status" value="1"/>
</dbReference>
<reference evidence="7 8" key="1">
    <citation type="submission" date="2022-05" db="EMBL/GenBank/DDBJ databases">
        <authorList>
            <consortium name="Genoscope - CEA"/>
            <person name="William W."/>
        </authorList>
    </citation>
    <scope>NUCLEOTIDE SEQUENCE [LARGE SCALE GENOMIC DNA]</scope>
</reference>
<accession>A0AAU9VPM1</accession>
<organism evidence="7 8">
    <name type="scientific">Pocillopora meandrina</name>
    <dbReference type="NCBI Taxonomy" id="46732"/>
    <lineage>
        <taxon>Eukaryota</taxon>
        <taxon>Metazoa</taxon>
        <taxon>Cnidaria</taxon>
        <taxon>Anthozoa</taxon>
        <taxon>Hexacorallia</taxon>
        <taxon>Scleractinia</taxon>
        <taxon>Astrocoeniina</taxon>
        <taxon>Pocilloporidae</taxon>
        <taxon>Pocillopora</taxon>
    </lineage>
</organism>
<evidence type="ECO:0000259" key="4">
    <source>
        <dbReference type="PROSITE" id="PS51011"/>
    </source>
</evidence>
<feature type="domain" description="ARID" evidence="4">
    <location>
        <begin position="1276"/>
        <end position="1368"/>
    </location>
</feature>
<feature type="region of interest" description="Disordered" evidence="3">
    <location>
        <begin position="1688"/>
        <end position="1707"/>
    </location>
</feature>
<feature type="compositionally biased region" description="Low complexity" evidence="3">
    <location>
        <begin position="474"/>
        <end position="488"/>
    </location>
</feature>
<feature type="compositionally biased region" description="Basic and acidic residues" evidence="3">
    <location>
        <begin position="410"/>
        <end position="419"/>
    </location>
</feature>
<dbReference type="PANTHER" id="PTHR10694">
    <property type="entry name" value="LYSINE-SPECIFIC DEMETHYLASE"/>
    <property type="match status" value="1"/>
</dbReference>
<dbReference type="PROSITE" id="PS51183">
    <property type="entry name" value="JMJN"/>
    <property type="match status" value="1"/>
</dbReference>
<feature type="compositionally biased region" description="Polar residues" evidence="3">
    <location>
        <begin position="603"/>
        <end position="614"/>
    </location>
</feature>
<dbReference type="InterPro" id="IPR004198">
    <property type="entry name" value="Znf_C5HC2"/>
</dbReference>
<feature type="compositionally biased region" description="Polar residues" evidence="3">
    <location>
        <begin position="540"/>
        <end position="556"/>
    </location>
</feature>
<dbReference type="PROSITE" id="PS51184">
    <property type="entry name" value="JMJC"/>
    <property type="match status" value="1"/>
</dbReference>
<evidence type="ECO:0000313" key="8">
    <source>
        <dbReference type="Proteomes" id="UP001159428"/>
    </source>
</evidence>
<dbReference type="Gene3D" id="1.10.150.60">
    <property type="entry name" value="ARID DNA-binding domain"/>
    <property type="match status" value="1"/>
</dbReference>
<dbReference type="InterPro" id="IPR001606">
    <property type="entry name" value="ARID_dom"/>
</dbReference>
<feature type="region of interest" description="Disordered" evidence="3">
    <location>
        <begin position="262"/>
        <end position="283"/>
    </location>
</feature>
<evidence type="ECO:0000256" key="2">
    <source>
        <dbReference type="ARBA" id="ARBA00023004"/>
    </source>
</evidence>
<dbReference type="InterPro" id="IPR003347">
    <property type="entry name" value="JmjC_dom"/>
</dbReference>
<dbReference type="SUPFAM" id="SSF51197">
    <property type="entry name" value="Clavaminate synthase-like"/>
    <property type="match status" value="1"/>
</dbReference>
<dbReference type="CDD" id="cd16870">
    <property type="entry name" value="ARID_JARD2"/>
    <property type="match status" value="1"/>
</dbReference>
<dbReference type="Pfam" id="PF01388">
    <property type="entry name" value="ARID"/>
    <property type="match status" value="1"/>
</dbReference>
<dbReference type="GO" id="GO:0000785">
    <property type="term" value="C:chromatin"/>
    <property type="evidence" value="ECO:0007669"/>
    <property type="project" value="TreeGrafter"/>
</dbReference>
<evidence type="ECO:0000259" key="5">
    <source>
        <dbReference type="PROSITE" id="PS51183"/>
    </source>
</evidence>
<feature type="compositionally biased region" description="Low complexity" evidence="3">
    <location>
        <begin position="503"/>
        <end position="512"/>
    </location>
</feature>
<feature type="region of interest" description="Disordered" evidence="3">
    <location>
        <begin position="768"/>
        <end position="797"/>
    </location>
</feature>
<feature type="region of interest" description="Disordered" evidence="3">
    <location>
        <begin position="1110"/>
        <end position="1172"/>
    </location>
</feature>
<dbReference type="GO" id="GO:0006355">
    <property type="term" value="P:regulation of DNA-templated transcription"/>
    <property type="evidence" value="ECO:0007669"/>
    <property type="project" value="TreeGrafter"/>
</dbReference>
<dbReference type="InterPro" id="IPR003349">
    <property type="entry name" value="JmjN"/>
</dbReference>
<evidence type="ECO:0000313" key="7">
    <source>
        <dbReference type="EMBL" id="CAH3032066.1"/>
    </source>
</evidence>
<proteinExistence type="predicted"/>
<dbReference type="Pfam" id="PF02375">
    <property type="entry name" value="JmjN"/>
    <property type="match status" value="1"/>
</dbReference>
<feature type="domain" description="JmjC" evidence="6">
    <location>
        <begin position="1466"/>
        <end position="1626"/>
    </location>
</feature>
<dbReference type="PROSITE" id="PS51011">
    <property type="entry name" value="ARID"/>
    <property type="match status" value="1"/>
</dbReference>
<dbReference type="GO" id="GO:0003677">
    <property type="term" value="F:DNA binding"/>
    <property type="evidence" value="ECO:0007669"/>
    <property type="project" value="InterPro"/>
</dbReference>
<feature type="compositionally biased region" description="Polar residues" evidence="3">
    <location>
        <begin position="1126"/>
        <end position="1148"/>
    </location>
</feature>